<evidence type="ECO:0000313" key="1">
    <source>
        <dbReference type="EMBL" id="PNJ07489.1"/>
    </source>
</evidence>
<organism evidence="1">
    <name type="scientific">Pongo abelii</name>
    <name type="common">Sumatran orangutan</name>
    <name type="synonym">Pongo pygmaeus abelii</name>
    <dbReference type="NCBI Taxonomy" id="9601"/>
    <lineage>
        <taxon>Eukaryota</taxon>
        <taxon>Metazoa</taxon>
        <taxon>Chordata</taxon>
        <taxon>Craniata</taxon>
        <taxon>Vertebrata</taxon>
        <taxon>Euteleostomi</taxon>
        <taxon>Mammalia</taxon>
        <taxon>Eutheria</taxon>
        <taxon>Euarchontoglires</taxon>
        <taxon>Primates</taxon>
        <taxon>Haplorrhini</taxon>
        <taxon>Catarrhini</taxon>
        <taxon>Hominidae</taxon>
        <taxon>Pongo</taxon>
    </lineage>
</organism>
<protein>
    <submittedName>
        <fullName evidence="1">PIGZ isoform 2</fullName>
    </submittedName>
</protein>
<dbReference type="AlphaFoldDB" id="A0A2J8RG72"/>
<dbReference type="SMR" id="A0A2J8RG72"/>
<name>A0A2J8RG72_PONAB</name>
<reference evidence="1" key="1">
    <citation type="submission" date="2017-12" db="EMBL/GenBank/DDBJ databases">
        <title>High-resolution comparative analysis of great ape genomes.</title>
        <authorList>
            <person name="Pollen A."/>
            <person name="Hastie A."/>
            <person name="Hormozdiari F."/>
            <person name="Dougherty M."/>
            <person name="Liu R."/>
            <person name="Chaisson M."/>
            <person name="Hoppe E."/>
            <person name="Hill C."/>
            <person name="Pang A."/>
            <person name="Hillier L."/>
            <person name="Baker C."/>
            <person name="Armstrong J."/>
            <person name="Shendure J."/>
            <person name="Paten B."/>
            <person name="Wilson R."/>
            <person name="Chao H."/>
            <person name="Schneider V."/>
            <person name="Ventura M."/>
            <person name="Kronenberg Z."/>
            <person name="Murali S."/>
            <person name="Gordon D."/>
            <person name="Cantsilieris S."/>
            <person name="Munson K."/>
            <person name="Nelson B."/>
            <person name="Raja A."/>
            <person name="Underwood J."/>
            <person name="Diekhans M."/>
            <person name="Fiddes I."/>
            <person name="Haussler D."/>
            <person name="Eichler E."/>
        </authorList>
    </citation>
    <scope>NUCLEOTIDE SEQUENCE [LARGE SCALE GENOMIC DNA]</scope>
    <source>
        <strain evidence="1">Susie</strain>
    </source>
</reference>
<gene>
    <name evidence="1" type="ORF">CR201_G0051172</name>
</gene>
<sequence length="92" mass="10130">MQICGSSVASVAAGTSFQVLGPVCWQQLDLKMAVRVLWGGLSLLRVLWCLLPQTGYVHPDEFFQSPEVMAGPSPTPLRDSSSRGCWCWYPPM</sequence>
<proteinExistence type="predicted"/>
<dbReference type="EMBL" id="NDHI03003699">
    <property type="protein sequence ID" value="PNJ07489.1"/>
    <property type="molecule type" value="Genomic_DNA"/>
</dbReference>
<comment type="caution">
    <text evidence="1">The sequence shown here is derived from an EMBL/GenBank/DDBJ whole genome shotgun (WGS) entry which is preliminary data.</text>
</comment>
<accession>A0A2J8RG72</accession>